<reference evidence="2 3" key="1">
    <citation type="submission" date="2020-03" db="EMBL/GenBank/DDBJ databases">
        <title>Soil Listeria distribution.</title>
        <authorList>
            <person name="Liao J."/>
            <person name="Wiedmann M."/>
        </authorList>
    </citation>
    <scope>NUCLEOTIDE SEQUENCE [LARGE SCALE GENOMIC DNA]</scope>
    <source>
        <strain evidence="2 3">FSL L7-1829</strain>
    </source>
</reference>
<evidence type="ECO:0000313" key="3">
    <source>
        <dbReference type="Proteomes" id="UP000522007"/>
    </source>
</evidence>
<feature type="transmembrane region" description="Helical" evidence="1">
    <location>
        <begin position="30"/>
        <end position="52"/>
    </location>
</feature>
<dbReference type="RefSeq" id="WP_185310856.1">
    <property type="nucleotide sequence ID" value="NZ_JACTHO010000003.1"/>
</dbReference>
<keyword evidence="1" id="KW-0472">Membrane</keyword>
<dbReference type="EMBL" id="JAAROP010000017">
    <property type="protein sequence ID" value="MBC1323778.1"/>
    <property type="molecule type" value="Genomic_DNA"/>
</dbReference>
<accession>A0A7X0T702</accession>
<evidence type="ECO:0000256" key="1">
    <source>
        <dbReference type="SAM" id="Phobius"/>
    </source>
</evidence>
<dbReference type="AlphaFoldDB" id="A0A7X0T702"/>
<dbReference type="Proteomes" id="UP000522007">
    <property type="component" value="Unassembled WGS sequence"/>
</dbReference>
<gene>
    <name evidence="2" type="ORF">HB853_12640</name>
</gene>
<keyword evidence="1" id="KW-1133">Transmembrane helix</keyword>
<comment type="caution">
    <text evidence="2">The sequence shown here is derived from an EMBL/GenBank/DDBJ whole genome shotgun (WGS) entry which is preliminary data.</text>
</comment>
<keyword evidence="1" id="KW-0812">Transmembrane</keyword>
<protein>
    <submittedName>
        <fullName evidence="2">Uncharacterized protein</fullName>
    </submittedName>
</protein>
<evidence type="ECO:0000313" key="2">
    <source>
        <dbReference type="EMBL" id="MBC1323778.1"/>
    </source>
</evidence>
<name>A0A7X0T702_LISWE</name>
<organism evidence="2 3">
    <name type="scientific">Listeria welshimeri</name>
    <dbReference type="NCBI Taxonomy" id="1643"/>
    <lineage>
        <taxon>Bacteria</taxon>
        <taxon>Bacillati</taxon>
        <taxon>Bacillota</taxon>
        <taxon>Bacilli</taxon>
        <taxon>Bacillales</taxon>
        <taxon>Listeriaceae</taxon>
        <taxon>Listeria</taxon>
    </lineage>
</organism>
<sequence>MNSQLIWLFIGITTLMTIISKKETDAATSASLALTNHLILVSIILMLIILIIT</sequence>
<proteinExistence type="predicted"/>